<dbReference type="EMBL" id="KV921299">
    <property type="protein sequence ID" value="ORE20077.1"/>
    <property type="molecule type" value="Genomic_DNA"/>
</dbReference>
<dbReference type="AlphaFoldDB" id="A0A1X0S6Y4"/>
<gene>
    <name evidence="1" type="ORF">BCV71DRAFT_262345</name>
</gene>
<reference evidence="1 2" key="1">
    <citation type="journal article" date="2016" name="Proc. Natl. Acad. Sci. U.S.A.">
        <title>Lipid metabolic changes in an early divergent fungus govern the establishment of a mutualistic symbiosis with endobacteria.</title>
        <authorList>
            <person name="Lastovetsky O.A."/>
            <person name="Gaspar M.L."/>
            <person name="Mondo S.J."/>
            <person name="LaButti K.M."/>
            <person name="Sandor L."/>
            <person name="Grigoriev I.V."/>
            <person name="Henry S.A."/>
            <person name="Pawlowska T.E."/>
        </authorList>
    </citation>
    <scope>NUCLEOTIDE SEQUENCE [LARGE SCALE GENOMIC DNA]</scope>
    <source>
        <strain evidence="1 2">ATCC 11559</strain>
    </source>
</reference>
<accession>A0A1X0S6Y4</accession>
<dbReference type="VEuPathDB" id="FungiDB:BCV72DRAFT_303342"/>
<name>A0A1X0S6Y4_RHIZD</name>
<protein>
    <submittedName>
        <fullName evidence="1">Uncharacterized protein</fullName>
    </submittedName>
</protein>
<evidence type="ECO:0000313" key="2">
    <source>
        <dbReference type="Proteomes" id="UP000242381"/>
    </source>
</evidence>
<evidence type="ECO:0000313" key="1">
    <source>
        <dbReference type="EMBL" id="ORE20077.1"/>
    </source>
</evidence>
<organism evidence="1 2">
    <name type="scientific">Rhizopus microsporus</name>
    <dbReference type="NCBI Taxonomy" id="58291"/>
    <lineage>
        <taxon>Eukaryota</taxon>
        <taxon>Fungi</taxon>
        <taxon>Fungi incertae sedis</taxon>
        <taxon>Mucoromycota</taxon>
        <taxon>Mucoromycotina</taxon>
        <taxon>Mucoromycetes</taxon>
        <taxon>Mucorales</taxon>
        <taxon>Mucorineae</taxon>
        <taxon>Rhizopodaceae</taxon>
        <taxon>Rhizopus</taxon>
    </lineage>
</organism>
<proteinExistence type="predicted"/>
<dbReference type="Proteomes" id="UP000242381">
    <property type="component" value="Unassembled WGS sequence"/>
</dbReference>
<sequence>MAKKEIITKGSYQQKELHSEEMLIALASIITNIKNMWSDNTIFKKLLDHLLNVLLKSHLAENRAAEYSEYIKNIKEKSKSTTVATSSLNKLERELESLDDDEDKRQRFERRITRGHGRITYLKSLPKKTVSRMKPARNIKMMSVEAACLVYNQLDNIQRELPDATEKELQTQMLIAQTLQSYIQDKQNRFAVAHQFPLCILANDILRATEYAKFTRQLFPLPCLSYLDALQVNASSLYQIMTSGPDALLISDFNQKAIDSIEYARSNKHAVFSSIFDMSEITNTCDSYKLKFAYNIQILPGLKTPRILGTTTKEHSNLLLKKSLSYTQRMVQDPNIVEQHQKGLAILQAEIINSQQELNKPQATLEKLQKSDHEVVLGAKTKQLKDRFKSLLTRDERESTWHDMKCLKEERNQHRMEVINCCSFVSSLKQDSYRKRMAVRFDKAIQEQVKRSGQEEKDDPIKINSQTTVNLSTSLPFTSQRFQLDIQLCNRYHVLQEPDVDIKDEEAAFLNLLQSETINANEIDINCMHKKNRKHLERLKKKTSQGEEVSTLEAKLEKASLSASSNVEKFQQNYRVHEDCSKKLRSFYNSSNRTNRLRSLEIQKKSTWITAQERKSLTKANTGADKKQLLMFIGDRGTGIGSRIKGFRDTEVDGRSSCVKLCHPKAMLTKKNKQVSQEIKGALMCVNPKCVAVKSGRSTKSRDALFSLAIGLSGLTQCLIGSPLLPFAQPQISQFNTDTVNKPSWSFVPARDHLTSTMCAYTIVVPCEGLFV</sequence>
<dbReference type="OMA" id="HASEYAT"/>